<dbReference type="InterPro" id="IPR013700">
    <property type="entry name" value="AflR"/>
</dbReference>
<keyword evidence="4" id="KW-0804">Transcription</keyword>
<dbReference type="GO" id="GO:0005634">
    <property type="term" value="C:nucleus"/>
    <property type="evidence" value="ECO:0007669"/>
    <property type="project" value="InterPro"/>
</dbReference>
<evidence type="ECO:0000256" key="1">
    <source>
        <dbReference type="ARBA" id="ARBA00022723"/>
    </source>
</evidence>
<dbReference type="GO" id="GO:0000981">
    <property type="term" value="F:DNA-binding transcription factor activity, RNA polymerase II-specific"/>
    <property type="evidence" value="ECO:0007669"/>
    <property type="project" value="InterPro"/>
</dbReference>
<dbReference type="Pfam" id="PF08493">
    <property type="entry name" value="AflR"/>
    <property type="match status" value="1"/>
</dbReference>
<proteinExistence type="predicted"/>
<dbReference type="PROSITE" id="PS00463">
    <property type="entry name" value="ZN2_CY6_FUNGAL_1"/>
    <property type="match status" value="1"/>
</dbReference>
<dbReference type="InterPro" id="IPR050675">
    <property type="entry name" value="OAF3"/>
</dbReference>
<comment type="caution">
    <text evidence="8">The sequence shown here is derived from an EMBL/GenBank/DDBJ whole genome shotgun (WGS) entry which is preliminary data.</text>
</comment>
<dbReference type="InterPro" id="IPR001138">
    <property type="entry name" value="Zn2Cys6_DnaBD"/>
</dbReference>
<evidence type="ECO:0000256" key="4">
    <source>
        <dbReference type="ARBA" id="ARBA00023163"/>
    </source>
</evidence>
<feature type="compositionally biased region" description="Low complexity" evidence="6">
    <location>
        <begin position="133"/>
        <end position="159"/>
    </location>
</feature>
<evidence type="ECO:0000256" key="5">
    <source>
        <dbReference type="ARBA" id="ARBA00023242"/>
    </source>
</evidence>
<keyword evidence="3" id="KW-0238">DNA-binding</keyword>
<dbReference type="EMBL" id="JASWJB010000003">
    <property type="protein sequence ID" value="KAK2616709.1"/>
    <property type="molecule type" value="Genomic_DNA"/>
</dbReference>
<evidence type="ECO:0000259" key="7">
    <source>
        <dbReference type="PROSITE" id="PS50048"/>
    </source>
</evidence>
<accession>A0AAJ0D1U1</accession>
<dbReference type="PANTHER" id="PTHR31069">
    <property type="entry name" value="OLEATE-ACTIVATED TRANSCRIPTION FACTOR 1-RELATED"/>
    <property type="match status" value="1"/>
</dbReference>
<sequence>MAERPKTRQKFRSSCTNCATAKVKCGTTRPECARCVERGLECLYAPSNRYGRPPASAPSRKVSQTPSPQADGCDAALHDAASDGMAWDFNSWVPEAAWSETVRNLPCDIAAFSTAGYHEEWNLDDIPQLVATSGSSSQGSGMGTYSPKNSSSSSASDTSPEGAHSCLAHAASILIDVRNDSSSSDLMWATTNGDAKTIVGDVIFANRRATGQVAAILDCACLAADYQISIIVSLICFHMIDRYAKAVAAARASALGIRQGSNHIIGSIQILLDELRRISPMIGTSAMQAGEAPGAAGTMGNPVSGFNQLQTDLKQHLYSVLGEAESFLGQASKWSGQ</sequence>
<keyword evidence="2" id="KW-0805">Transcription regulation</keyword>
<keyword evidence="5" id="KW-0539">Nucleus</keyword>
<name>A0AAJ0D1U1_9HYPO</name>
<organism evidence="8 9">
    <name type="scientific">Conoideocrella luteorostrata</name>
    <dbReference type="NCBI Taxonomy" id="1105319"/>
    <lineage>
        <taxon>Eukaryota</taxon>
        <taxon>Fungi</taxon>
        <taxon>Dikarya</taxon>
        <taxon>Ascomycota</taxon>
        <taxon>Pezizomycotina</taxon>
        <taxon>Sordariomycetes</taxon>
        <taxon>Hypocreomycetidae</taxon>
        <taxon>Hypocreales</taxon>
        <taxon>Clavicipitaceae</taxon>
        <taxon>Conoideocrella</taxon>
    </lineage>
</organism>
<evidence type="ECO:0000313" key="9">
    <source>
        <dbReference type="Proteomes" id="UP001251528"/>
    </source>
</evidence>
<dbReference type="InterPro" id="IPR036864">
    <property type="entry name" value="Zn2-C6_fun-type_DNA-bd_sf"/>
</dbReference>
<dbReference type="AlphaFoldDB" id="A0AAJ0D1U1"/>
<dbReference type="PANTHER" id="PTHR31069:SF31">
    <property type="entry name" value="MONODICTYPHENONE CLUSTER TRANSCRIPTION FACTOR-RELATED"/>
    <property type="match status" value="1"/>
</dbReference>
<feature type="region of interest" description="Disordered" evidence="6">
    <location>
        <begin position="47"/>
        <end position="72"/>
    </location>
</feature>
<feature type="domain" description="Zn(2)-C6 fungal-type" evidence="7">
    <location>
        <begin position="14"/>
        <end position="44"/>
    </location>
</feature>
<dbReference type="Pfam" id="PF00172">
    <property type="entry name" value="Zn_clus"/>
    <property type="match status" value="1"/>
</dbReference>
<evidence type="ECO:0000256" key="3">
    <source>
        <dbReference type="ARBA" id="ARBA00023125"/>
    </source>
</evidence>
<dbReference type="PRINTS" id="PR00755">
    <property type="entry name" value="AFLATOXINBRP"/>
</dbReference>
<dbReference type="SMART" id="SM00066">
    <property type="entry name" value="GAL4"/>
    <property type="match status" value="1"/>
</dbReference>
<feature type="region of interest" description="Disordered" evidence="6">
    <location>
        <begin position="132"/>
        <end position="163"/>
    </location>
</feature>
<dbReference type="CDD" id="cd00067">
    <property type="entry name" value="GAL4"/>
    <property type="match status" value="1"/>
</dbReference>
<dbReference type="GO" id="GO:0045122">
    <property type="term" value="P:aflatoxin biosynthetic process"/>
    <property type="evidence" value="ECO:0007669"/>
    <property type="project" value="InterPro"/>
</dbReference>
<reference evidence="8" key="1">
    <citation type="submission" date="2023-06" db="EMBL/GenBank/DDBJ databases">
        <title>Conoideocrella luteorostrata (Hypocreales: Clavicipitaceae), a potential biocontrol fungus for elongate hemlock scale in United States Christmas tree production areas.</title>
        <authorList>
            <person name="Barrett H."/>
            <person name="Lovett B."/>
            <person name="Macias A.M."/>
            <person name="Stajich J.E."/>
            <person name="Kasson M.T."/>
        </authorList>
    </citation>
    <scope>NUCLEOTIDE SEQUENCE</scope>
    <source>
        <strain evidence="8">ARSEF 14590</strain>
    </source>
</reference>
<keyword evidence="9" id="KW-1185">Reference proteome</keyword>
<dbReference type="Proteomes" id="UP001251528">
    <property type="component" value="Unassembled WGS sequence"/>
</dbReference>
<dbReference type="SUPFAM" id="SSF57701">
    <property type="entry name" value="Zn2/Cys6 DNA-binding domain"/>
    <property type="match status" value="1"/>
</dbReference>
<dbReference type="Gene3D" id="4.10.240.10">
    <property type="entry name" value="Zn(2)-C6 fungal-type DNA-binding domain"/>
    <property type="match status" value="1"/>
</dbReference>
<gene>
    <name evidence="8" type="ORF">QQS21_000321</name>
</gene>
<dbReference type="GO" id="GO:0003677">
    <property type="term" value="F:DNA binding"/>
    <property type="evidence" value="ECO:0007669"/>
    <property type="project" value="UniProtKB-KW"/>
</dbReference>
<evidence type="ECO:0000256" key="6">
    <source>
        <dbReference type="SAM" id="MobiDB-lite"/>
    </source>
</evidence>
<dbReference type="PROSITE" id="PS50048">
    <property type="entry name" value="ZN2_CY6_FUNGAL_2"/>
    <property type="match status" value="1"/>
</dbReference>
<protein>
    <recommendedName>
        <fullName evidence="7">Zn(2)-C6 fungal-type domain-containing protein</fullName>
    </recommendedName>
</protein>
<evidence type="ECO:0000256" key="2">
    <source>
        <dbReference type="ARBA" id="ARBA00023015"/>
    </source>
</evidence>
<evidence type="ECO:0000313" key="8">
    <source>
        <dbReference type="EMBL" id="KAK2616709.1"/>
    </source>
</evidence>
<keyword evidence="1" id="KW-0479">Metal-binding</keyword>
<dbReference type="GO" id="GO:0008270">
    <property type="term" value="F:zinc ion binding"/>
    <property type="evidence" value="ECO:0007669"/>
    <property type="project" value="InterPro"/>
</dbReference>